<dbReference type="EMBL" id="FMZE01000009">
    <property type="protein sequence ID" value="SDD51349.1"/>
    <property type="molecule type" value="Genomic_DNA"/>
</dbReference>
<gene>
    <name evidence="1" type="ORF">SAMN05421630_109178</name>
</gene>
<dbReference type="Proteomes" id="UP000199494">
    <property type="component" value="Unassembled WGS sequence"/>
</dbReference>
<accession>A0A1G6VCH6</accession>
<dbReference type="AlphaFoldDB" id="A0A1G6VCH6"/>
<proteinExistence type="predicted"/>
<keyword evidence="2" id="KW-1185">Reference proteome</keyword>
<dbReference type="InterPro" id="IPR009339">
    <property type="entry name" value="DUF998"/>
</dbReference>
<organism evidence="1 2">
    <name type="scientific">Prauserella marina</name>
    <dbReference type="NCBI Taxonomy" id="530584"/>
    <lineage>
        <taxon>Bacteria</taxon>
        <taxon>Bacillati</taxon>
        <taxon>Actinomycetota</taxon>
        <taxon>Actinomycetes</taxon>
        <taxon>Pseudonocardiales</taxon>
        <taxon>Pseudonocardiaceae</taxon>
        <taxon>Prauserella</taxon>
    </lineage>
</organism>
<name>A0A1G6VCH6_9PSEU</name>
<dbReference type="Pfam" id="PF06197">
    <property type="entry name" value="DUF998"/>
    <property type="match status" value="1"/>
</dbReference>
<dbReference type="STRING" id="530584.SAMN05421630_109178"/>
<reference evidence="1 2" key="1">
    <citation type="submission" date="2016-10" db="EMBL/GenBank/DDBJ databases">
        <authorList>
            <person name="de Groot N.N."/>
        </authorList>
    </citation>
    <scope>NUCLEOTIDE SEQUENCE [LARGE SCALE GENOMIC DNA]</scope>
    <source>
        <strain evidence="1 2">CGMCC 4.5506</strain>
    </source>
</reference>
<evidence type="ECO:0000313" key="1">
    <source>
        <dbReference type="EMBL" id="SDD51349.1"/>
    </source>
</evidence>
<evidence type="ECO:0000313" key="2">
    <source>
        <dbReference type="Proteomes" id="UP000199494"/>
    </source>
</evidence>
<protein>
    <submittedName>
        <fullName evidence="1">Uncharacterized protein</fullName>
    </submittedName>
</protein>
<sequence length="168" mass="17304">MLLVAAGSAATFATLVASGRSRLWSPSTIFAAGWVAGLLIIVAFPKTDWSIGPSLGGTIHRYASIIAFVFLPLAVLAAARAAYPHSALGRFVVRALGVTSLAWFGVILTAVVLMLAGGEPWWRAIPLGLVERLMALNEVLAIGALTIGLCTAPAAEGATSRVPVSPAI</sequence>